<dbReference type="RefSeq" id="WP_223792608.1">
    <property type="nucleotide sequence ID" value="NZ_JAIOUQ010000017.1"/>
</dbReference>
<dbReference type="InterPro" id="IPR038765">
    <property type="entry name" value="Papain-like_cys_pep_sf"/>
</dbReference>
<evidence type="ECO:0000313" key="2">
    <source>
        <dbReference type="EMBL" id="MBZ2167071.1"/>
    </source>
</evidence>
<dbReference type="PANTHER" id="PTHR33490">
    <property type="entry name" value="BLR5614 PROTEIN-RELATED"/>
    <property type="match status" value="1"/>
</dbReference>
<accession>A0A8T5V5A8</accession>
<proteinExistence type="predicted"/>
<dbReference type="Pfam" id="PF01841">
    <property type="entry name" value="Transglut_core"/>
    <property type="match status" value="1"/>
</dbReference>
<dbReference type="AlphaFoldDB" id="A0A8T5V5A8"/>
<gene>
    <name evidence="2" type="ORF">K8N75_13580</name>
</gene>
<feature type="domain" description="Transglutaminase-like" evidence="1">
    <location>
        <begin position="83"/>
        <end position="145"/>
    </location>
</feature>
<organism evidence="2 3">
    <name type="scientific">Methanobacterium spitsbergense</name>
    <dbReference type="NCBI Taxonomy" id="2874285"/>
    <lineage>
        <taxon>Archaea</taxon>
        <taxon>Methanobacteriati</taxon>
        <taxon>Methanobacteriota</taxon>
        <taxon>Methanomada group</taxon>
        <taxon>Methanobacteria</taxon>
        <taxon>Methanobacteriales</taxon>
        <taxon>Methanobacteriaceae</taxon>
        <taxon>Methanobacterium</taxon>
    </lineage>
</organism>
<comment type="caution">
    <text evidence="2">The sequence shown here is derived from an EMBL/GenBank/DDBJ whole genome shotgun (WGS) entry which is preliminary data.</text>
</comment>
<dbReference type="Proteomes" id="UP000825933">
    <property type="component" value="Unassembled WGS sequence"/>
</dbReference>
<protein>
    <submittedName>
        <fullName evidence="2">Transglutaminase family protein</fullName>
    </submittedName>
</protein>
<reference evidence="3" key="1">
    <citation type="journal article" date="2022" name="Microbiol. Resour. Announc.">
        <title>Draft Genome Sequence of a Methanogenic Archaeon from West Spitsbergen Permafrost.</title>
        <authorList>
            <person name="Trubitsyn V."/>
            <person name="Rivkina E."/>
            <person name="Shcherbakova V."/>
        </authorList>
    </citation>
    <scope>NUCLEOTIDE SEQUENCE [LARGE SCALE GENOMIC DNA]</scope>
    <source>
        <strain evidence="3">VT</strain>
    </source>
</reference>
<evidence type="ECO:0000259" key="1">
    <source>
        <dbReference type="SMART" id="SM00460"/>
    </source>
</evidence>
<dbReference type="PANTHER" id="PTHR33490:SF3">
    <property type="entry name" value="CONSERVED INTEGRAL MEMBRANE PROTEIN"/>
    <property type="match status" value="1"/>
</dbReference>
<evidence type="ECO:0000313" key="3">
    <source>
        <dbReference type="Proteomes" id="UP000825933"/>
    </source>
</evidence>
<dbReference type="Gene3D" id="3.10.620.30">
    <property type="match status" value="1"/>
</dbReference>
<dbReference type="EMBL" id="JAIOUQ010000017">
    <property type="protein sequence ID" value="MBZ2167071.1"/>
    <property type="molecule type" value="Genomic_DNA"/>
</dbReference>
<dbReference type="SUPFAM" id="SSF54001">
    <property type="entry name" value="Cysteine proteinases"/>
    <property type="match status" value="1"/>
</dbReference>
<sequence>MAYKVKFKNIINYQPNTYDYNLKNNRAGIVLTVPSFTTVSSLAYALRIDTKSNYDKALNIFNWVRDYVEYSYYYGTRYGASGTLKILKGNCVDLSRLIVSLAKYSGVFARYKYGTCYFYKSHEWISHVWTNLYANGSWYAADASNNINNFGVIKSWNTSNFILNGIYRTLPF</sequence>
<dbReference type="SMART" id="SM00460">
    <property type="entry name" value="TGc"/>
    <property type="match status" value="1"/>
</dbReference>
<keyword evidence="3" id="KW-1185">Reference proteome</keyword>
<name>A0A8T5V5A8_9EURY</name>
<dbReference type="InterPro" id="IPR002931">
    <property type="entry name" value="Transglutaminase-like"/>
</dbReference>